<dbReference type="EMBL" id="OZ023704">
    <property type="protein sequence ID" value="CAK9873520.1"/>
    <property type="molecule type" value="Genomic_DNA"/>
</dbReference>
<evidence type="ECO:0000313" key="1">
    <source>
        <dbReference type="EMBL" id="CAK9873520.1"/>
    </source>
</evidence>
<name>A0ABP1BE23_9BRYO</name>
<dbReference type="Proteomes" id="UP001497522">
    <property type="component" value="Chromosome 3"/>
</dbReference>
<evidence type="ECO:0000313" key="2">
    <source>
        <dbReference type="Proteomes" id="UP001497522"/>
    </source>
</evidence>
<proteinExistence type="predicted"/>
<sequence>MKGAMLCKRIYHNCVPQTGSFSPDNMQAVTAQRSNNVVAQCMDLHQHNLDVQVLCNTLYFLWTDPEKLWRR</sequence>
<protein>
    <submittedName>
        <fullName evidence="1">Uncharacterized protein</fullName>
    </submittedName>
</protein>
<keyword evidence="2" id="KW-1185">Reference proteome</keyword>
<gene>
    <name evidence="1" type="ORF">CSSPJE1EN2_LOCUS15992</name>
</gene>
<reference evidence="1" key="1">
    <citation type="submission" date="2024-03" db="EMBL/GenBank/DDBJ databases">
        <authorList>
            <consortium name="ELIXIR-Norway"/>
            <consortium name="Elixir Norway"/>
        </authorList>
    </citation>
    <scope>NUCLEOTIDE SEQUENCE</scope>
</reference>
<organism evidence="1 2">
    <name type="scientific">Sphagnum jensenii</name>
    <dbReference type="NCBI Taxonomy" id="128206"/>
    <lineage>
        <taxon>Eukaryota</taxon>
        <taxon>Viridiplantae</taxon>
        <taxon>Streptophyta</taxon>
        <taxon>Embryophyta</taxon>
        <taxon>Bryophyta</taxon>
        <taxon>Sphagnophytina</taxon>
        <taxon>Sphagnopsida</taxon>
        <taxon>Sphagnales</taxon>
        <taxon>Sphagnaceae</taxon>
        <taxon>Sphagnum</taxon>
    </lineage>
</organism>
<accession>A0ABP1BE23</accession>